<evidence type="ECO:0000256" key="1">
    <source>
        <dbReference type="SAM" id="MobiDB-lite"/>
    </source>
</evidence>
<sequence length="377" mass="40585">MNESEEPTDRVIGDCAFRFGRLSHSFIQPTHPHLSYQFIDQMVPIVLQILSAVAMVGAVTSSSSSSSSDPTTTARSAGGHTASTTTTAAHAPGPTGVMINVTCNVYGAFIPVLHVAVPSIAVVNLPWSCPGLDHRKTISGTGTIGDLEPAMFVDRKLPSARLSPNKVAVTGKMRAYQNFVGKRTVGFYMDQDNIRYKVLMTFDINKNLSAGNLTLFGPERDIFRVRRGEDVTVNLTVEGSGNNSYPSLVCFVSSVTENGKTTVNRDLGNCSDLVDFNGVNSENYDRMQVNVTFKAKKDTAMEAAHLCFAAGDRNWVSRLDYNMGNGTYHGNVRKGVQCLNYIVEAAAPTAAPASFSAPAYGFINALVFGAILTMLSQ</sequence>
<evidence type="ECO:0000313" key="3">
    <source>
        <dbReference type="Proteomes" id="UP000572268"/>
    </source>
</evidence>
<comment type="caution">
    <text evidence="2">The sequence shown here is derived from an EMBL/GenBank/DDBJ whole genome shotgun (WGS) entry which is preliminary data.</text>
</comment>
<dbReference type="AlphaFoldDB" id="A0A7J6MRN2"/>
<dbReference type="EMBL" id="JABANN010000034">
    <property type="protein sequence ID" value="KAF4674212.1"/>
    <property type="molecule type" value="Genomic_DNA"/>
</dbReference>
<dbReference type="Proteomes" id="UP000572268">
    <property type="component" value="Unassembled WGS sequence"/>
</dbReference>
<proteinExistence type="predicted"/>
<gene>
    <name evidence="2" type="ORF">FOL46_005569</name>
</gene>
<feature type="region of interest" description="Disordered" evidence="1">
    <location>
        <begin position="61"/>
        <end position="91"/>
    </location>
</feature>
<evidence type="ECO:0000313" key="2">
    <source>
        <dbReference type="EMBL" id="KAF4674212.1"/>
    </source>
</evidence>
<name>A0A7J6MRN2_PEROL</name>
<reference evidence="2 3" key="1">
    <citation type="submission" date="2020-04" db="EMBL/GenBank/DDBJ databases">
        <title>Perkinsus olseni comparative genomics.</title>
        <authorList>
            <person name="Bogema D.R."/>
        </authorList>
    </citation>
    <scope>NUCLEOTIDE SEQUENCE [LARGE SCALE GENOMIC DNA]</scope>
    <source>
        <strain evidence="2">ATCC PRA-31</strain>
    </source>
</reference>
<accession>A0A7J6MRN2</accession>
<protein>
    <submittedName>
        <fullName evidence="2">Uncharacterized protein</fullName>
    </submittedName>
</protein>
<organism evidence="2 3">
    <name type="scientific">Perkinsus olseni</name>
    <name type="common">Perkinsus atlanticus</name>
    <dbReference type="NCBI Taxonomy" id="32597"/>
    <lineage>
        <taxon>Eukaryota</taxon>
        <taxon>Sar</taxon>
        <taxon>Alveolata</taxon>
        <taxon>Perkinsozoa</taxon>
        <taxon>Perkinsea</taxon>
        <taxon>Perkinsida</taxon>
        <taxon>Perkinsidae</taxon>
        <taxon>Perkinsus</taxon>
    </lineage>
</organism>